<dbReference type="SUPFAM" id="SSF55347">
    <property type="entry name" value="Glyceraldehyde-3-phosphate dehydrogenase-like, C-terminal domain"/>
    <property type="match status" value="1"/>
</dbReference>
<evidence type="ECO:0000256" key="3">
    <source>
        <dbReference type="ARBA" id="ARBA00005094"/>
    </source>
</evidence>
<name>A0A3B0UFV2_9ZZZZ</name>
<feature type="non-terminal residue" evidence="11">
    <location>
        <position position="1"/>
    </location>
</feature>
<dbReference type="EC" id="1.1.1.267" evidence="5"/>
<reference evidence="11" key="1">
    <citation type="submission" date="2018-06" db="EMBL/GenBank/DDBJ databases">
        <authorList>
            <person name="Zhirakovskaya E."/>
        </authorList>
    </citation>
    <scope>NUCLEOTIDE SEQUENCE</scope>
</reference>
<keyword evidence="7 11" id="KW-0560">Oxidoreductase</keyword>
<dbReference type="SUPFAM" id="SSF69055">
    <property type="entry name" value="1-deoxy-D-xylulose-5-phosphate reductoisomerase, C-terminal domain"/>
    <property type="match status" value="1"/>
</dbReference>
<evidence type="ECO:0000259" key="10">
    <source>
        <dbReference type="Pfam" id="PF13288"/>
    </source>
</evidence>
<dbReference type="UniPathway" id="UPA00056">
    <property type="reaction ID" value="UER00092"/>
</dbReference>
<dbReference type="PANTHER" id="PTHR30525:SF0">
    <property type="entry name" value="1-DEOXY-D-XYLULOSE 5-PHOSPHATE REDUCTOISOMERASE, CHLOROPLASTIC"/>
    <property type="match status" value="1"/>
</dbReference>
<dbReference type="InterPro" id="IPR036169">
    <property type="entry name" value="DXPR_C_sf"/>
</dbReference>
<dbReference type="InterPro" id="IPR013644">
    <property type="entry name" value="DXP_reductoisomerase_C"/>
</dbReference>
<evidence type="ECO:0000313" key="11">
    <source>
        <dbReference type="EMBL" id="VAW28010.1"/>
    </source>
</evidence>
<keyword evidence="6" id="KW-0479">Metal-binding</keyword>
<dbReference type="GO" id="GO:0030604">
    <property type="term" value="F:1-deoxy-D-xylulose-5-phosphate reductoisomerase activity"/>
    <property type="evidence" value="ECO:0007669"/>
    <property type="project" value="UniProtKB-EC"/>
</dbReference>
<proteinExistence type="inferred from homology"/>
<protein>
    <recommendedName>
        <fullName evidence="5">1-deoxy-D-xylulose-5-phosphate reductoisomerase</fullName>
        <ecNumber evidence="5">1.1.1.267</ecNumber>
    </recommendedName>
</protein>
<dbReference type="GO" id="GO:0051484">
    <property type="term" value="P:isopentenyl diphosphate biosynthetic process, methylerythritol 4-phosphate pathway involved in terpenoid biosynthetic process"/>
    <property type="evidence" value="ECO:0007669"/>
    <property type="project" value="TreeGrafter"/>
</dbReference>
<evidence type="ECO:0000256" key="7">
    <source>
        <dbReference type="ARBA" id="ARBA00023002"/>
    </source>
</evidence>
<comment type="cofactor">
    <cofactor evidence="1">
        <name>Mn(2+)</name>
        <dbReference type="ChEBI" id="CHEBI:29035"/>
    </cofactor>
</comment>
<comment type="pathway">
    <text evidence="3">Isoprenoid biosynthesis; isopentenyl diphosphate biosynthesis via DXP pathway; isopentenyl diphosphate from 1-deoxy-D-xylulose 5-phosphate: step 1/6.</text>
</comment>
<organism evidence="11">
    <name type="scientific">hydrothermal vent metagenome</name>
    <dbReference type="NCBI Taxonomy" id="652676"/>
    <lineage>
        <taxon>unclassified sequences</taxon>
        <taxon>metagenomes</taxon>
        <taxon>ecological metagenomes</taxon>
    </lineage>
</organism>
<dbReference type="GO" id="GO:0030145">
    <property type="term" value="F:manganese ion binding"/>
    <property type="evidence" value="ECO:0007669"/>
    <property type="project" value="TreeGrafter"/>
</dbReference>
<comment type="catalytic activity">
    <reaction evidence="8">
        <text>2-C-methyl-D-erythritol 4-phosphate + NADP(+) = 1-deoxy-D-xylulose 5-phosphate + NADPH + H(+)</text>
        <dbReference type="Rhea" id="RHEA:13717"/>
        <dbReference type="ChEBI" id="CHEBI:15378"/>
        <dbReference type="ChEBI" id="CHEBI:57783"/>
        <dbReference type="ChEBI" id="CHEBI:57792"/>
        <dbReference type="ChEBI" id="CHEBI:58262"/>
        <dbReference type="ChEBI" id="CHEBI:58349"/>
        <dbReference type="EC" id="1.1.1.267"/>
    </reaction>
    <physiologicalReaction direction="right-to-left" evidence="8">
        <dbReference type="Rhea" id="RHEA:13719"/>
    </physiologicalReaction>
</comment>
<evidence type="ECO:0000256" key="5">
    <source>
        <dbReference type="ARBA" id="ARBA00012366"/>
    </source>
</evidence>
<dbReference type="Pfam" id="PF08436">
    <property type="entry name" value="DXP_redisom_C"/>
    <property type="match status" value="1"/>
</dbReference>
<sequence>AKTTIDSATLMNKGLEAIEARWLFGLEASQVEILIHPQSIIHSLVYFADGSVKALLAATDMHIPIQFAMSYPRRYKNNYQRLDLAALGSLSFGKPDIKKFRNLALAFEAMEMGGNMPCILNAANEIAVKAFLQKQIGFLQIPTLIEKCMHAFPFVRQPGLEDYVETDNLCRIKAKEFMKNS</sequence>
<evidence type="ECO:0000256" key="1">
    <source>
        <dbReference type="ARBA" id="ARBA00001936"/>
    </source>
</evidence>
<keyword evidence="11" id="KW-0413">Isomerase</keyword>
<dbReference type="AlphaFoldDB" id="A0A3B0UFV2"/>
<dbReference type="GO" id="GO:0070402">
    <property type="term" value="F:NADPH binding"/>
    <property type="evidence" value="ECO:0007669"/>
    <property type="project" value="TreeGrafter"/>
</dbReference>
<dbReference type="InterPro" id="IPR003821">
    <property type="entry name" value="DXP_reductoisomerase"/>
</dbReference>
<evidence type="ECO:0000256" key="4">
    <source>
        <dbReference type="ARBA" id="ARBA00006825"/>
    </source>
</evidence>
<comment type="similarity">
    <text evidence="4">Belongs to the DXR family.</text>
</comment>
<evidence type="ECO:0000256" key="8">
    <source>
        <dbReference type="ARBA" id="ARBA00048543"/>
    </source>
</evidence>
<dbReference type="EMBL" id="UOET01000184">
    <property type="protein sequence ID" value="VAW28010.1"/>
    <property type="molecule type" value="Genomic_DNA"/>
</dbReference>
<dbReference type="Gene3D" id="1.10.1740.10">
    <property type="match status" value="1"/>
</dbReference>
<comment type="cofactor">
    <cofactor evidence="2">
        <name>Mg(2+)</name>
        <dbReference type="ChEBI" id="CHEBI:18420"/>
    </cofactor>
</comment>
<evidence type="ECO:0000256" key="6">
    <source>
        <dbReference type="ARBA" id="ARBA00022723"/>
    </source>
</evidence>
<dbReference type="PANTHER" id="PTHR30525">
    <property type="entry name" value="1-DEOXY-D-XYLULOSE 5-PHOSPHATE REDUCTOISOMERASE"/>
    <property type="match status" value="1"/>
</dbReference>
<feature type="domain" description="1-deoxy-D-xylulose 5-phosphate reductoisomerase C-terminal" evidence="9">
    <location>
        <begin position="2"/>
        <end position="24"/>
    </location>
</feature>
<accession>A0A3B0UFV2</accession>
<dbReference type="GO" id="GO:0016853">
    <property type="term" value="F:isomerase activity"/>
    <property type="evidence" value="ECO:0007669"/>
    <property type="project" value="UniProtKB-KW"/>
</dbReference>
<dbReference type="InterPro" id="IPR026877">
    <property type="entry name" value="DXPR_C"/>
</dbReference>
<gene>
    <name evidence="11" type="ORF">MNBD_BACTEROID07-383</name>
</gene>
<evidence type="ECO:0000259" key="9">
    <source>
        <dbReference type="Pfam" id="PF08436"/>
    </source>
</evidence>
<dbReference type="Pfam" id="PF13288">
    <property type="entry name" value="DXPR_C"/>
    <property type="match status" value="1"/>
</dbReference>
<evidence type="ECO:0000256" key="2">
    <source>
        <dbReference type="ARBA" id="ARBA00001946"/>
    </source>
</evidence>
<feature type="domain" description="DXP reductoisomerase C-terminal" evidence="10">
    <location>
        <begin position="56"/>
        <end position="171"/>
    </location>
</feature>